<reference evidence="2 3" key="1">
    <citation type="journal article" date="2016" name="Sci. Rep.">
        <title>Metabolic traits of an uncultured archaeal lineage -MSBL1- from brine pools of the Red Sea.</title>
        <authorList>
            <person name="Mwirichia R."/>
            <person name="Alam I."/>
            <person name="Rashid M."/>
            <person name="Vinu M."/>
            <person name="Ba-Alawi W."/>
            <person name="Anthony Kamau A."/>
            <person name="Kamanda Ngugi D."/>
            <person name="Goker M."/>
            <person name="Klenk H.P."/>
            <person name="Bajic V."/>
            <person name="Stingl U."/>
        </authorList>
    </citation>
    <scope>NUCLEOTIDE SEQUENCE [LARGE SCALE GENOMIC DNA]</scope>
    <source>
        <strain evidence="2">SCGC-AAA261F19</strain>
    </source>
</reference>
<dbReference type="InterPro" id="IPR039365">
    <property type="entry name" value="IS701-like"/>
</dbReference>
<dbReference type="SUPFAM" id="SSF53098">
    <property type="entry name" value="Ribonuclease H-like"/>
    <property type="match status" value="1"/>
</dbReference>
<evidence type="ECO:0000259" key="1">
    <source>
        <dbReference type="Pfam" id="PF13546"/>
    </source>
</evidence>
<name>A0A133VBC4_9EURY</name>
<dbReference type="InterPro" id="IPR038721">
    <property type="entry name" value="IS701-like_DDE_dom"/>
</dbReference>
<dbReference type="EMBL" id="LHXZ01000005">
    <property type="protein sequence ID" value="KXB03715.1"/>
    <property type="molecule type" value="Genomic_DNA"/>
</dbReference>
<dbReference type="Pfam" id="PF13546">
    <property type="entry name" value="DDE_5"/>
    <property type="match status" value="1"/>
</dbReference>
<sequence length="360" mass="41912">MRRLHKSISGGKSRTAYEYFFHDAKWDEDSVAQCKADYFFEESGVGVGDRIFLNVDDTFVEKKGDETQGVGKFYDHSEGRYIHGNNFVTSCLQVGENYIPHKSRMYLKEDATEAMDEEFRTKPEIAYEEMIEPLETPKGTDLYVVFDSWWYSSDLIGKINNLGHEVVCRLKSNKKILVNGEEKNVRDLAENLEFEEVAFKVRGKEKEYLALSLEVKIPELGRVRLVVSRKGEDGDPRYCMSTDLDLTMKEILQIYENRWSVEIAHKEANQKFGFKEYQMRDKEAIERFMQISFLSWTIIVLAHTTGKEFETVIEEMGIGEILDEVKLLYLIETVMVIKRIVETSTSKEELGERMADFFWS</sequence>
<accession>A0A133VBC4</accession>
<organism evidence="2 3">
    <name type="scientific">candidate division MSBL1 archaeon SCGC-AAA261F19</name>
    <dbReference type="NCBI Taxonomy" id="1698275"/>
    <lineage>
        <taxon>Archaea</taxon>
        <taxon>Methanobacteriati</taxon>
        <taxon>Methanobacteriota</taxon>
        <taxon>candidate division MSBL1</taxon>
    </lineage>
</organism>
<dbReference type="AlphaFoldDB" id="A0A133VBC4"/>
<dbReference type="PANTHER" id="PTHR33627:SF1">
    <property type="entry name" value="TRANSPOSASE"/>
    <property type="match status" value="1"/>
</dbReference>
<gene>
    <name evidence="2" type="ORF">AKJ45_00860</name>
</gene>
<evidence type="ECO:0000313" key="2">
    <source>
        <dbReference type="EMBL" id="KXB03715.1"/>
    </source>
</evidence>
<evidence type="ECO:0000313" key="3">
    <source>
        <dbReference type="Proteomes" id="UP000070565"/>
    </source>
</evidence>
<comment type="caution">
    <text evidence="2">The sequence shown here is derived from an EMBL/GenBank/DDBJ whole genome shotgun (WGS) entry which is preliminary data.</text>
</comment>
<dbReference type="InterPro" id="IPR012337">
    <property type="entry name" value="RNaseH-like_sf"/>
</dbReference>
<keyword evidence="3" id="KW-1185">Reference proteome</keyword>
<dbReference type="Proteomes" id="UP000070565">
    <property type="component" value="Unassembled WGS sequence"/>
</dbReference>
<proteinExistence type="predicted"/>
<dbReference type="NCBIfam" id="NF033540">
    <property type="entry name" value="transpos_IS701"/>
    <property type="match status" value="1"/>
</dbReference>
<feature type="domain" description="Transposase IS701-like DDE" evidence="1">
    <location>
        <begin position="11"/>
        <end position="177"/>
    </location>
</feature>
<protein>
    <recommendedName>
        <fullName evidence="1">Transposase IS701-like DDE domain-containing protein</fullName>
    </recommendedName>
</protein>
<dbReference type="PANTHER" id="PTHR33627">
    <property type="entry name" value="TRANSPOSASE"/>
    <property type="match status" value="1"/>
</dbReference>
<dbReference type="Gene3D" id="3.90.350.10">
    <property type="entry name" value="Transposase Inhibitor Protein From Tn5, Chain A, domain 1"/>
    <property type="match status" value="1"/>
</dbReference>